<sequence length="205" mass="23244">MKVGFFYLKSFNFAKNFSMKYLIVGLGNKGAEYENTRHNIGFKVADKLAETMEVSFNTTNFGWMADGKYKGRRVLVLKPDTYMNLSGNAVRYWMQKENIPLENVLIVTDDLALPFGTLRLKGKGSDAGHNGLKNINEVLQTQNYARLRFGISADFSEGRQVDYVLGTWNEEENEKLPERIEKFSKACLSFVFAGINNTMSAFNGK</sequence>
<evidence type="ECO:0000256" key="8">
    <source>
        <dbReference type="RuleBase" id="RU000673"/>
    </source>
</evidence>
<dbReference type="InterPro" id="IPR018171">
    <property type="entry name" value="Pept_tRNA_hydro_CS"/>
</dbReference>
<comment type="similarity">
    <text evidence="5 7 9">Belongs to the PTH family.</text>
</comment>
<gene>
    <name evidence="7" type="primary">pth</name>
    <name evidence="10" type="ORF">SAMN05421785_103416</name>
</gene>
<dbReference type="GO" id="GO:0000049">
    <property type="term" value="F:tRNA binding"/>
    <property type="evidence" value="ECO:0007669"/>
    <property type="project" value="UniProtKB-UniRule"/>
</dbReference>
<feature type="site" description="Stabilizes the basic form of H active site to accept a proton" evidence="7">
    <location>
        <position position="109"/>
    </location>
</feature>
<proteinExistence type="inferred from homology"/>
<protein>
    <recommendedName>
        <fullName evidence="6 7">Peptidyl-tRNA hydrolase</fullName>
        <shortName evidence="7">Pth</shortName>
        <ecNumber evidence="1 7">3.1.1.29</ecNumber>
    </recommendedName>
</protein>
<evidence type="ECO:0000256" key="2">
    <source>
        <dbReference type="ARBA" id="ARBA00022555"/>
    </source>
</evidence>
<evidence type="ECO:0000256" key="7">
    <source>
        <dbReference type="HAMAP-Rule" id="MF_00083"/>
    </source>
</evidence>
<comment type="function">
    <text evidence="7">Catalyzes the release of premature peptidyl moieties from peptidyl-tRNA molecules trapped in stalled 50S ribosomal subunits, and thus maintains levels of free tRNAs and 50S ribosomes.</text>
</comment>
<dbReference type="Gene3D" id="3.40.50.1470">
    <property type="entry name" value="Peptidyl-tRNA hydrolase"/>
    <property type="match status" value="1"/>
</dbReference>
<dbReference type="NCBIfam" id="TIGR00447">
    <property type="entry name" value="pth"/>
    <property type="match status" value="1"/>
</dbReference>
<dbReference type="Proteomes" id="UP000185781">
    <property type="component" value="Unassembled WGS sequence"/>
</dbReference>
<comment type="catalytic activity">
    <reaction evidence="7 8">
        <text>an N-acyl-L-alpha-aminoacyl-tRNA + H2O = an N-acyl-L-amino acid + a tRNA + H(+)</text>
        <dbReference type="Rhea" id="RHEA:54448"/>
        <dbReference type="Rhea" id="RHEA-COMP:10123"/>
        <dbReference type="Rhea" id="RHEA-COMP:13883"/>
        <dbReference type="ChEBI" id="CHEBI:15377"/>
        <dbReference type="ChEBI" id="CHEBI:15378"/>
        <dbReference type="ChEBI" id="CHEBI:59874"/>
        <dbReference type="ChEBI" id="CHEBI:78442"/>
        <dbReference type="ChEBI" id="CHEBI:138191"/>
        <dbReference type="EC" id="3.1.1.29"/>
    </reaction>
</comment>
<dbReference type="PROSITE" id="PS01195">
    <property type="entry name" value="PEPT_TRNA_HYDROL_1"/>
    <property type="match status" value="1"/>
</dbReference>
<keyword evidence="2 7" id="KW-0820">tRNA-binding</keyword>
<dbReference type="EMBL" id="FTOV01000003">
    <property type="protein sequence ID" value="SIS88509.1"/>
    <property type="molecule type" value="Genomic_DNA"/>
</dbReference>
<dbReference type="GO" id="GO:0006515">
    <property type="term" value="P:protein quality control for misfolded or incompletely synthesized proteins"/>
    <property type="evidence" value="ECO:0007669"/>
    <property type="project" value="UniProtKB-UniRule"/>
</dbReference>
<keyword evidence="4 7" id="KW-0694">RNA-binding</keyword>
<comment type="subcellular location">
    <subcellularLocation>
        <location evidence="7">Cytoplasm</location>
    </subcellularLocation>
</comment>
<dbReference type="FunFam" id="3.40.50.1470:FF:000001">
    <property type="entry name" value="Peptidyl-tRNA hydrolase"/>
    <property type="match status" value="1"/>
</dbReference>
<feature type="binding site" evidence="7">
    <location>
        <position position="82"/>
    </location>
    <ligand>
        <name>tRNA</name>
        <dbReference type="ChEBI" id="CHEBI:17843"/>
    </ligand>
</feature>
<dbReference type="PANTHER" id="PTHR17224:SF1">
    <property type="entry name" value="PEPTIDYL-TRNA HYDROLASE"/>
    <property type="match status" value="1"/>
</dbReference>
<evidence type="ECO:0000256" key="9">
    <source>
        <dbReference type="RuleBase" id="RU004320"/>
    </source>
</evidence>
<dbReference type="PROSITE" id="PS01196">
    <property type="entry name" value="PEPT_TRNA_HYDROL_2"/>
    <property type="match status" value="1"/>
</dbReference>
<feature type="active site" description="Proton acceptor" evidence="7">
    <location>
        <position position="38"/>
    </location>
</feature>
<dbReference type="InterPro" id="IPR001328">
    <property type="entry name" value="Pept_tRNA_hydro"/>
</dbReference>
<accession>A0A1N7MRN8</accession>
<dbReference type="GO" id="GO:0072344">
    <property type="term" value="P:rescue of stalled ribosome"/>
    <property type="evidence" value="ECO:0007669"/>
    <property type="project" value="UniProtKB-UniRule"/>
</dbReference>
<feature type="binding site" evidence="7">
    <location>
        <position position="84"/>
    </location>
    <ligand>
        <name>tRNA</name>
        <dbReference type="ChEBI" id="CHEBI:17843"/>
    </ligand>
</feature>
<dbReference type="HAMAP" id="MF_00083">
    <property type="entry name" value="Pept_tRNA_hydro_bact"/>
    <property type="match status" value="1"/>
</dbReference>
<name>A0A1N7MRN8_9FLAO</name>
<feature type="binding site" evidence="7">
    <location>
        <position position="33"/>
    </location>
    <ligand>
        <name>tRNA</name>
        <dbReference type="ChEBI" id="CHEBI:17843"/>
    </ligand>
</feature>
<evidence type="ECO:0000256" key="5">
    <source>
        <dbReference type="ARBA" id="ARBA00038063"/>
    </source>
</evidence>
<evidence type="ECO:0000256" key="6">
    <source>
        <dbReference type="ARBA" id="ARBA00050038"/>
    </source>
</evidence>
<dbReference type="STRING" id="373672.SAMN05421785_103416"/>
<keyword evidence="7" id="KW-0963">Cytoplasm</keyword>
<keyword evidence="3 7" id="KW-0378">Hydrolase</keyword>
<evidence type="ECO:0000256" key="4">
    <source>
        <dbReference type="ARBA" id="ARBA00022884"/>
    </source>
</evidence>
<dbReference type="SUPFAM" id="SSF53178">
    <property type="entry name" value="Peptidyl-tRNA hydrolase-like"/>
    <property type="match status" value="1"/>
</dbReference>
<comment type="subunit">
    <text evidence="7">Monomer.</text>
</comment>
<evidence type="ECO:0000313" key="10">
    <source>
        <dbReference type="EMBL" id="SIS88509.1"/>
    </source>
</evidence>
<evidence type="ECO:0000313" key="11">
    <source>
        <dbReference type="Proteomes" id="UP000185781"/>
    </source>
</evidence>
<comment type="function">
    <text evidence="7">Hydrolyzes ribosome-free peptidyl-tRNAs (with 1 or more amino acids incorporated), which drop off the ribosome during protein synthesis, or as a result of ribosome stalling.</text>
</comment>
<dbReference type="EC" id="3.1.1.29" evidence="1 7"/>
<evidence type="ECO:0000256" key="1">
    <source>
        <dbReference type="ARBA" id="ARBA00013260"/>
    </source>
</evidence>
<dbReference type="InterPro" id="IPR036416">
    <property type="entry name" value="Pept_tRNA_hydro_sf"/>
</dbReference>
<feature type="site" description="Discriminates between blocked and unblocked aminoacyl-tRNA" evidence="7">
    <location>
        <position position="28"/>
    </location>
</feature>
<dbReference type="GO" id="GO:0004045">
    <property type="term" value="F:peptidyl-tRNA hydrolase activity"/>
    <property type="evidence" value="ECO:0007669"/>
    <property type="project" value="UniProtKB-UniRule"/>
</dbReference>
<reference evidence="10 11" key="1">
    <citation type="submission" date="2017-01" db="EMBL/GenBank/DDBJ databases">
        <authorList>
            <person name="Mah S.A."/>
            <person name="Swanson W.J."/>
            <person name="Moy G.W."/>
            <person name="Vacquier V.D."/>
        </authorList>
    </citation>
    <scope>NUCLEOTIDE SEQUENCE [LARGE SCALE GENOMIC DNA]</scope>
    <source>
        <strain evidence="10 11">DSM 18014</strain>
    </source>
</reference>
<dbReference type="GO" id="GO:0005737">
    <property type="term" value="C:cytoplasm"/>
    <property type="evidence" value="ECO:0007669"/>
    <property type="project" value="UniProtKB-SubCell"/>
</dbReference>
<organism evidence="10 11">
    <name type="scientific">Chryseobacterium gambrini</name>
    <dbReference type="NCBI Taxonomy" id="373672"/>
    <lineage>
        <taxon>Bacteria</taxon>
        <taxon>Pseudomonadati</taxon>
        <taxon>Bacteroidota</taxon>
        <taxon>Flavobacteriia</taxon>
        <taxon>Flavobacteriales</taxon>
        <taxon>Weeksellaceae</taxon>
        <taxon>Chryseobacterium group</taxon>
        <taxon>Chryseobacterium</taxon>
    </lineage>
</organism>
<dbReference type="Pfam" id="PF01195">
    <property type="entry name" value="Pept_tRNA_hydro"/>
    <property type="match status" value="1"/>
</dbReference>
<evidence type="ECO:0000256" key="3">
    <source>
        <dbReference type="ARBA" id="ARBA00022801"/>
    </source>
</evidence>
<dbReference type="AlphaFoldDB" id="A0A1N7MRN8"/>
<feature type="binding site" evidence="7">
    <location>
        <position position="130"/>
    </location>
    <ligand>
        <name>tRNA</name>
        <dbReference type="ChEBI" id="CHEBI:17843"/>
    </ligand>
</feature>
<dbReference type="PANTHER" id="PTHR17224">
    <property type="entry name" value="PEPTIDYL-TRNA HYDROLASE"/>
    <property type="match status" value="1"/>
</dbReference>
<dbReference type="CDD" id="cd00462">
    <property type="entry name" value="PTH"/>
    <property type="match status" value="1"/>
</dbReference>